<dbReference type="STRING" id="1805425.AUJ30_01330"/>
<sequence length="111" mass="12666">MNLNFLTQFKNQLIKIKRGIEKRIKSLYKVPDFGSDVDSGEEESDESEEFGTQLSIAQTYKERLADIDTALGKIEKKKYGVCEKCGKKISLDILKLAPESRLCKECKKKLC</sequence>
<evidence type="ECO:0000313" key="7">
    <source>
        <dbReference type="Proteomes" id="UP000182693"/>
    </source>
</evidence>
<dbReference type="Gene3D" id="1.20.120.910">
    <property type="entry name" value="DksA, coiled-coil domain"/>
    <property type="match status" value="1"/>
</dbReference>
<evidence type="ECO:0000256" key="2">
    <source>
        <dbReference type="ARBA" id="ARBA00022771"/>
    </source>
</evidence>
<accession>A0A1J4Y0K1</accession>
<evidence type="ECO:0000256" key="3">
    <source>
        <dbReference type="ARBA" id="ARBA00022833"/>
    </source>
</evidence>
<keyword evidence="3" id="KW-0862">Zinc</keyword>
<evidence type="ECO:0000259" key="5">
    <source>
        <dbReference type="Pfam" id="PF01258"/>
    </source>
</evidence>
<proteinExistence type="predicted"/>
<keyword evidence="1" id="KW-0479">Metal-binding</keyword>
<dbReference type="GO" id="GO:0008270">
    <property type="term" value="F:zinc ion binding"/>
    <property type="evidence" value="ECO:0007669"/>
    <property type="project" value="UniProtKB-KW"/>
</dbReference>
<gene>
    <name evidence="6" type="ORF">AUJ30_01330</name>
</gene>
<dbReference type="PROSITE" id="PS51128">
    <property type="entry name" value="ZF_DKSA_2"/>
    <property type="match status" value="1"/>
</dbReference>
<evidence type="ECO:0000256" key="1">
    <source>
        <dbReference type="ARBA" id="ARBA00022723"/>
    </source>
</evidence>
<dbReference type="PANTHER" id="PTHR33823:SF4">
    <property type="entry name" value="GENERAL STRESS PROTEIN 16O"/>
    <property type="match status" value="1"/>
</dbReference>
<dbReference type="Pfam" id="PF01258">
    <property type="entry name" value="zf-dskA_traR"/>
    <property type="match status" value="1"/>
</dbReference>
<comment type="caution">
    <text evidence="6">The sequence shown here is derived from an EMBL/GenBank/DDBJ whole genome shotgun (WGS) entry which is preliminary data.</text>
</comment>
<dbReference type="InterPro" id="IPR037187">
    <property type="entry name" value="DnaK_N"/>
</dbReference>
<evidence type="ECO:0000313" key="6">
    <source>
        <dbReference type="EMBL" id="OIO65217.1"/>
    </source>
</evidence>
<organism evidence="6 7">
    <name type="scientific">Candidatus Wolfebacteria bacterium CG1_02_39_135</name>
    <dbReference type="NCBI Taxonomy" id="1805425"/>
    <lineage>
        <taxon>Bacteria</taxon>
        <taxon>Candidatus Wolfeibacteriota</taxon>
    </lineage>
</organism>
<name>A0A1J4Y0K1_9BACT</name>
<reference evidence="6 7" key="1">
    <citation type="journal article" date="2016" name="Environ. Microbiol.">
        <title>Genomic resolution of a cold subsurface aquifer community provides metabolic insights for novel microbes adapted to high CO concentrations.</title>
        <authorList>
            <person name="Probst A.J."/>
            <person name="Castelle C.J."/>
            <person name="Singh A."/>
            <person name="Brown C.T."/>
            <person name="Anantharaman K."/>
            <person name="Sharon I."/>
            <person name="Hug L.A."/>
            <person name="Burstein D."/>
            <person name="Emerson J.B."/>
            <person name="Thomas B.C."/>
            <person name="Banfield J.F."/>
        </authorList>
    </citation>
    <scope>NUCLEOTIDE SEQUENCE [LARGE SCALE GENOMIC DNA]</scope>
    <source>
        <strain evidence="6">CG1_02_39_135</strain>
    </source>
</reference>
<dbReference type="InterPro" id="IPR000962">
    <property type="entry name" value="Znf_DskA_TraR"/>
</dbReference>
<dbReference type="EMBL" id="MNWX01000024">
    <property type="protein sequence ID" value="OIO65217.1"/>
    <property type="molecule type" value="Genomic_DNA"/>
</dbReference>
<protein>
    <recommendedName>
        <fullName evidence="5">Zinc finger DksA/TraR C4-type domain-containing protein</fullName>
    </recommendedName>
</protein>
<keyword evidence="2" id="KW-0863">Zinc-finger</keyword>
<feature type="zinc finger region" description="dksA C4-type" evidence="4">
    <location>
        <begin position="82"/>
        <end position="106"/>
    </location>
</feature>
<dbReference type="Proteomes" id="UP000182693">
    <property type="component" value="Unassembled WGS sequence"/>
</dbReference>
<dbReference type="PANTHER" id="PTHR33823">
    <property type="entry name" value="RNA POLYMERASE-BINDING TRANSCRIPTION FACTOR DKSA-RELATED"/>
    <property type="match status" value="1"/>
</dbReference>
<feature type="domain" description="Zinc finger DksA/TraR C4-type" evidence="5">
    <location>
        <begin position="78"/>
        <end position="109"/>
    </location>
</feature>
<dbReference type="AlphaFoldDB" id="A0A1J4Y0K1"/>
<dbReference type="SUPFAM" id="SSF109635">
    <property type="entry name" value="DnaK suppressor protein DksA, alpha-hairpin domain"/>
    <property type="match status" value="1"/>
</dbReference>
<evidence type="ECO:0000256" key="4">
    <source>
        <dbReference type="PROSITE-ProRule" id="PRU00510"/>
    </source>
</evidence>